<name>A0A2U1NZG3_ARTAN</name>
<sequence>MPEDQIFYTIHNPQLLYRCRIPELIGTQIRACFHGWVVLAKHPAWFLWNPLTSKLIRLPPLIHMKVEPDQCCLSSPPDDPNSVFLLVTHRVHSTNGFMHFGGYLKGYCSELFYIQIDLEGETRETAGDVHLYKLDMSNMAWEKMEDLKDAIFFIQVDSQYPVYYSPVITSELAGYIHIVDRMGKLLYSYHVKNRTISIASMSSLVPTSDMSSWGMLECTYCILHDP</sequence>
<dbReference type="AlphaFoldDB" id="A0A2U1NZG3"/>
<dbReference type="PANTHER" id="PTHR40891:SF1">
    <property type="entry name" value="DUF295 DOMAIN-CONTAINING PROTEIN"/>
    <property type="match status" value="1"/>
</dbReference>
<reference evidence="2 3" key="1">
    <citation type="journal article" date="2018" name="Mol. Plant">
        <title>The genome of Artemisia annua provides insight into the evolution of Asteraceae family and artemisinin biosynthesis.</title>
        <authorList>
            <person name="Shen Q."/>
            <person name="Zhang L."/>
            <person name="Liao Z."/>
            <person name="Wang S."/>
            <person name="Yan T."/>
            <person name="Shi P."/>
            <person name="Liu M."/>
            <person name="Fu X."/>
            <person name="Pan Q."/>
            <person name="Wang Y."/>
            <person name="Lv Z."/>
            <person name="Lu X."/>
            <person name="Zhang F."/>
            <person name="Jiang W."/>
            <person name="Ma Y."/>
            <person name="Chen M."/>
            <person name="Hao X."/>
            <person name="Li L."/>
            <person name="Tang Y."/>
            <person name="Lv G."/>
            <person name="Zhou Y."/>
            <person name="Sun X."/>
            <person name="Brodelius P.E."/>
            <person name="Rose J.K.C."/>
            <person name="Tang K."/>
        </authorList>
    </citation>
    <scope>NUCLEOTIDE SEQUENCE [LARGE SCALE GENOMIC DNA]</scope>
    <source>
        <strain evidence="3">cv. Huhao1</strain>
        <tissue evidence="2">Leaf</tissue>
    </source>
</reference>
<feature type="domain" description="KIB1-4 beta-propeller" evidence="1">
    <location>
        <begin position="14"/>
        <end position="91"/>
    </location>
</feature>
<dbReference type="Pfam" id="PF03478">
    <property type="entry name" value="Beta-prop_KIB1-4"/>
    <property type="match status" value="1"/>
</dbReference>
<dbReference type="PANTHER" id="PTHR40891">
    <property type="entry name" value="DUF295 DOMAIN-CONTAINING PROTEIN"/>
    <property type="match status" value="1"/>
</dbReference>
<evidence type="ECO:0000313" key="2">
    <source>
        <dbReference type="EMBL" id="PWA78871.1"/>
    </source>
</evidence>
<accession>A0A2U1NZG3</accession>
<keyword evidence="3" id="KW-1185">Reference proteome</keyword>
<evidence type="ECO:0000313" key="3">
    <source>
        <dbReference type="Proteomes" id="UP000245207"/>
    </source>
</evidence>
<dbReference type="InterPro" id="IPR005174">
    <property type="entry name" value="KIB1-4_b-propeller"/>
</dbReference>
<dbReference type="OrthoDB" id="1863935at2759"/>
<protein>
    <recommendedName>
        <fullName evidence="1">KIB1-4 beta-propeller domain-containing protein</fullName>
    </recommendedName>
</protein>
<gene>
    <name evidence="2" type="ORF">CTI12_AA127950</name>
</gene>
<dbReference type="EMBL" id="PKPP01001929">
    <property type="protein sequence ID" value="PWA78871.1"/>
    <property type="molecule type" value="Genomic_DNA"/>
</dbReference>
<dbReference type="Proteomes" id="UP000245207">
    <property type="component" value="Unassembled WGS sequence"/>
</dbReference>
<organism evidence="2 3">
    <name type="scientific">Artemisia annua</name>
    <name type="common">Sweet wormwood</name>
    <dbReference type="NCBI Taxonomy" id="35608"/>
    <lineage>
        <taxon>Eukaryota</taxon>
        <taxon>Viridiplantae</taxon>
        <taxon>Streptophyta</taxon>
        <taxon>Embryophyta</taxon>
        <taxon>Tracheophyta</taxon>
        <taxon>Spermatophyta</taxon>
        <taxon>Magnoliopsida</taxon>
        <taxon>eudicotyledons</taxon>
        <taxon>Gunneridae</taxon>
        <taxon>Pentapetalae</taxon>
        <taxon>asterids</taxon>
        <taxon>campanulids</taxon>
        <taxon>Asterales</taxon>
        <taxon>Asteraceae</taxon>
        <taxon>Asteroideae</taxon>
        <taxon>Anthemideae</taxon>
        <taxon>Artemisiinae</taxon>
        <taxon>Artemisia</taxon>
    </lineage>
</organism>
<proteinExistence type="predicted"/>
<evidence type="ECO:0000259" key="1">
    <source>
        <dbReference type="Pfam" id="PF03478"/>
    </source>
</evidence>
<comment type="caution">
    <text evidence="2">The sequence shown here is derived from an EMBL/GenBank/DDBJ whole genome shotgun (WGS) entry which is preliminary data.</text>
</comment>